<comment type="caution">
    <text evidence="11">The sequence shown here is derived from an EMBL/GenBank/DDBJ whole genome shotgun (WGS) entry which is preliminary data.</text>
</comment>
<gene>
    <name evidence="11" type="ORF">KCX82_20555</name>
</gene>
<dbReference type="EMBL" id="JAGSND010000024">
    <property type="protein sequence ID" value="MBR0600266.1"/>
    <property type="molecule type" value="Genomic_DNA"/>
</dbReference>
<keyword evidence="12" id="KW-1185">Reference proteome</keyword>
<dbReference type="Proteomes" id="UP000675664">
    <property type="component" value="Unassembled WGS sequence"/>
</dbReference>
<evidence type="ECO:0000313" key="11">
    <source>
        <dbReference type="EMBL" id="MBR0600266.1"/>
    </source>
</evidence>
<protein>
    <submittedName>
        <fullName evidence="11">TRAP transporter small permease</fullName>
    </submittedName>
</protein>
<dbReference type="GO" id="GO:0015740">
    <property type="term" value="P:C4-dicarboxylate transport"/>
    <property type="evidence" value="ECO:0007669"/>
    <property type="project" value="TreeGrafter"/>
</dbReference>
<name>A0A8J8B3Z2_9FIRM</name>
<keyword evidence="2" id="KW-0813">Transport</keyword>
<feature type="transmembrane region" description="Helical" evidence="9">
    <location>
        <begin position="94"/>
        <end position="115"/>
    </location>
</feature>
<keyword evidence="3" id="KW-1003">Cell membrane</keyword>
<feature type="transmembrane region" description="Helical" evidence="9">
    <location>
        <begin position="18"/>
        <end position="38"/>
    </location>
</feature>
<reference evidence="11" key="1">
    <citation type="submission" date="2021-04" db="EMBL/GenBank/DDBJ databases">
        <title>Sinoanaerobacter chloroacetimidivorans sp. nov., an obligate anaerobic bacterium isolated from anaerobic sludge.</title>
        <authorList>
            <person name="Bao Y."/>
        </authorList>
    </citation>
    <scope>NUCLEOTIDE SEQUENCE</scope>
    <source>
        <strain evidence="11">BAD-6</strain>
    </source>
</reference>
<feature type="transmembrane region" description="Helical" evidence="9">
    <location>
        <begin position="50"/>
        <end position="67"/>
    </location>
</feature>
<keyword evidence="7 9" id="KW-0472">Membrane</keyword>
<evidence type="ECO:0000313" key="12">
    <source>
        <dbReference type="Proteomes" id="UP000675664"/>
    </source>
</evidence>
<feature type="transmembrane region" description="Helical" evidence="9">
    <location>
        <begin position="135"/>
        <end position="158"/>
    </location>
</feature>
<evidence type="ECO:0000256" key="3">
    <source>
        <dbReference type="ARBA" id="ARBA00022475"/>
    </source>
</evidence>
<dbReference type="RefSeq" id="WP_227020381.1">
    <property type="nucleotide sequence ID" value="NZ_JAGSND010000024.1"/>
</dbReference>
<sequence length="172" mass="19478">METFKKIVKSYDAIEMKFLIFVMAILVVVTFAQVFTRYVMGAALFWSEELAKYLFVWISWLGVSAGLKEKEHIQVKLLPEALHAKGHLKTEKGLLILIDLLWFITSIVVLYYGFIIVAGQMETGVYGPSTGIPMWINYLCVPVSAVIVCLRLIGGMIVNSYELVCMFRRGGR</sequence>
<dbReference type="PANTHER" id="PTHR35011">
    <property type="entry name" value="2,3-DIKETO-L-GULONATE TRAP TRANSPORTER SMALL PERMEASE PROTEIN YIAM"/>
    <property type="match status" value="1"/>
</dbReference>
<evidence type="ECO:0000256" key="2">
    <source>
        <dbReference type="ARBA" id="ARBA00022448"/>
    </source>
</evidence>
<evidence type="ECO:0000256" key="5">
    <source>
        <dbReference type="ARBA" id="ARBA00022692"/>
    </source>
</evidence>
<evidence type="ECO:0000256" key="6">
    <source>
        <dbReference type="ARBA" id="ARBA00022989"/>
    </source>
</evidence>
<evidence type="ECO:0000256" key="8">
    <source>
        <dbReference type="ARBA" id="ARBA00038436"/>
    </source>
</evidence>
<proteinExistence type="inferred from homology"/>
<dbReference type="GO" id="GO:0022857">
    <property type="term" value="F:transmembrane transporter activity"/>
    <property type="evidence" value="ECO:0007669"/>
    <property type="project" value="TreeGrafter"/>
</dbReference>
<dbReference type="AlphaFoldDB" id="A0A8J8B3Z2"/>
<comment type="similarity">
    <text evidence="8">Belongs to the TRAP transporter small permease family.</text>
</comment>
<evidence type="ECO:0000259" key="10">
    <source>
        <dbReference type="Pfam" id="PF04290"/>
    </source>
</evidence>
<organism evidence="11 12">
    <name type="scientific">Sinanaerobacter chloroacetimidivorans</name>
    <dbReference type="NCBI Taxonomy" id="2818044"/>
    <lineage>
        <taxon>Bacteria</taxon>
        <taxon>Bacillati</taxon>
        <taxon>Bacillota</taxon>
        <taxon>Clostridia</taxon>
        <taxon>Peptostreptococcales</taxon>
        <taxon>Anaerovoracaceae</taxon>
        <taxon>Sinanaerobacter</taxon>
    </lineage>
</organism>
<keyword evidence="6 9" id="KW-1133">Transmembrane helix</keyword>
<comment type="subcellular location">
    <subcellularLocation>
        <location evidence="1">Cell inner membrane</location>
        <topology evidence="1">Multi-pass membrane protein</topology>
    </subcellularLocation>
</comment>
<evidence type="ECO:0000256" key="1">
    <source>
        <dbReference type="ARBA" id="ARBA00004429"/>
    </source>
</evidence>
<dbReference type="GO" id="GO:0005886">
    <property type="term" value="C:plasma membrane"/>
    <property type="evidence" value="ECO:0007669"/>
    <property type="project" value="UniProtKB-SubCell"/>
</dbReference>
<dbReference type="InterPro" id="IPR055348">
    <property type="entry name" value="DctQ"/>
</dbReference>
<accession>A0A8J8B3Z2</accession>
<feature type="domain" description="Tripartite ATP-independent periplasmic transporters DctQ component" evidence="10">
    <location>
        <begin position="26"/>
        <end position="154"/>
    </location>
</feature>
<dbReference type="Pfam" id="PF04290">
    <property type="entry name" value="DctQ"/>
    <property type="match status" value="1"/>
</dbReference>
<dbReference type="PANTHER" id="PTHR35011:SF2">
    <property type="entry name" value="2,3-DIKETO-L-GULONATE TRAP TRANSPORTER SMALL PERMEASE PROTEIN YIAM"/>
    <property type="match status" value="1"/>
</dbReference>
<reference evidence="11" key="2">
    <citation type="submission" date="2021-04" db="EMBL/GenBank/DDBJ databases">
        <authorList>
            <person name="Liu J."/>
        </authorList>
    </citation>
    <scope>NUCLEOTIDE SEQUENCE</scope>
    <source>
        <strain evidence="11">BAD-6</strain>
    </source>
</reference>
<evidence type="ECO:0000256" key="4">
    <source>
        <dbReference type="ARBA" id="ARBA00022519"/>
    </source>
</evidence>
<evidence type="ECO:0000256" key="9">
    <source>
        <dbReference type="SAM" id="Phobius"/>
    </source>
</evidence>
<evidence type="ECO:0000256" key="7">
    <source>
        <dbReference type="ARBA" id="ARBA00023136"/>
    </source>
</evidence>
<keyword evidence="5 9" id="KW-0812">Transmembrane</keyword>
<keyword evidence="4" id="KW-0997">Cell inner membrane</keyword>
<dbReference type="InterPro" id="IPR007387">
    <property type="entry name" value="TRAP_DctQ"/>
</dbReference>